<organism evidence="3">
    <name type="scientific">Hemiselmis tepida</name>
    <dbReference type="NCBI Taxonomy" id="464990"/>
    <lineage>
        <taxon>Eukaryota</taxon>
        <taxon>Cryptophyceae</taxon>
        <taxon>Cryptomonadales</taxon>
        <taxon>Hemiselmidaceae</taxon>
        <taxon>Hemiselmis</taxon>
    </lineage>
</organism>
<dbReference type="PANTHER" id="PTHR35455:SF1">
    <property type="entry name" value="AGAP005842-PA"/>
    <property type="match status" value="1"/>
</dbReference>
<feature type="compositionally biased region" description="Basic and acidic residues" evidence="1">
    <location>
        <begin position="110"/>
        <end position="127"/>
    </location>
</feature>
<dbReference type="InterPro" id="IPR031985">
    <property type="entry name" value="DUF4787"/>
</dbReference>
<evidence type="ECO:0000256" key="1">
    <source>
        <dbReference type="SAM" id="MobiDB-lite"/>
    </source>
</evidence>
<feature type="region of interest" description="Disordered" evidence="1">
    <location>
        <begin position="110"/>
        <end position="143"/>
    </location>
</feature>
<dbReference type="PANTHER" id="PTHR35455">
    <property type="entry name" value="UNNAMED PRODUCT"/>
    <property type="match status" value="1"/>
</dbReference>
<feature type="chain" id="PRO_5031438544" evidence="2">
    <location>
        <begin position="28"/>
        <end position="143"/>
    </location>
</feature>
<feature type="compositionally biased region" description="Low complexity" evidence="1">
    <location>
        <begin position="128"/>
        <end position="143"/>
    </location>
</feature>
<keyword evidence="2" id="KW-0732">Signal</keyword>
<evidence type="ECO:0000313" key="3">
    <source>
        <dbReference type="EMBL" id="CAD8806818.1"/>
    </source>
</evidence>
<protein>
    <submittedName>
        <fullName evidence="3">Uncharacterized protein</fullName>
    </submittedName>
</protein>
<name>A0A7S0Z2W1_9CRYP</name>
<reference evidence="3" key="1">
    <citation type="submission" date="2021-01" db="EMBL/GenBank/DDBJ databases">
        <authorList>
            <person name="Corre E."/>
            <person name="Pelletier E."/>
            <person name="Niang G."/>
            <person name="Scheremetjew M."/>
            <person name="Finn R."/>
            <person name="Kale V."/>
            <person name="Holt S."/>
            <person name="Cochrane G."/>
            <person name="Meng A."/>
            <person name="Brown T."/>
            <person name="Cohen L."/>
        </authorList>
    </citation>
    <scope>NUCLEOTIDE SEQUENCE</scope>
    <source>
        <strain evidence="3">CCMP443</strain>
    </source>
</reference>
<evidence type="ECO:0000256" key="2">
    <source>
        <dbReference type="SAM" id="SignalP"/>
    </source>
</evidence>
<dbReference type="EMBL" id="HBFN01035306">
    <property type="protein sequence ID" value="CAD8806818.1"/>
    <property type="molecule type" value="Transcribed_RNA"/>
</dbReference>
<gene>
    <name evidence="3" type="ORF">HTEP1355_LOCUS20497</name>
</gene>
<dbReference type="Pfam" id="PF16029">
    <property type="entry name" value="DUF4787"/>
    <property type="match status" value="1"/>
</dbReference>
<feature type="signal peptide" evidence="2">
    <location>
        <begin position="1"/>
        <end position="27"/>
    </location>
</feature>
<proteinExistence type="predicted"/>
<sequence length="143" mass="15641">MSVAGRAALLLAAAAALLLLAATPADARPRGNKGASRPAADQDMRLKRIDCERTQCRALSGEARSTCTYRCMSPTCFTEVYAHDELEEGEVDTERARQYAFCFKKAFRKQQDEKNEKLRKEAAERRAALAAQRATGGATVKTA</sequence>
<accession>A0A7S0Z2W1</accession>
<dbReference type="AlphaFoldDB" id="A0A7S0Z2W1"/>